<name>A0A0C4EAT0_MAGP6</name>
<evidence type="ECO:0000313" key="7">
    <source>
        <dbReference type="Proteomes" id="UP000011715"/>
    </source>
</evidence>
<proteinExistence type="predicted"/>
<feature type="region of interest" description="Disordered" evidence="4">
    <location>
        <begin position="1240"/>
        <end position="1264"/>
    </location>
</feature>
<sequence length="1264" mass="133173">MADSGGRAHHNVRVVATAEEPRVGANGQAIQQPPQVFATSPSQGDTPPLAESGHPHRANSDGTPHNSNPTSVIKTPKKASTKTSRSDEFHSSAGAATPSSTKDAADQESRPKGAQNGQVEAQSRPSLPVTPARSSTTIDPLSQHIVLRTNTDRSISSRLRSQTVRPDNPSASGGLGSSGDGQLRPPNSDAPEKKKNRVSFLSRLSMRGSKKKGDCDDDNGSERSDHRPDGNDARVFSTVGAGGFIPHHKEPPRYIRTKAHNKKNREFNRMFLAQELIGTKPPKDSGGPNSTTVDASKTPLVTVSSADGVGRTVAKTGGAIWATEFSRDGRFLAAAGRDMVVRVWAVISTHEERRAHEEDEEATHGAAGGERLSAPVFREQPVREFEGHTGEILDLSWSKNNFLLSTSMDRTVRLWHVSRRECLCSFRHSEFVSKVAFHPRDDRFFLAGCLDATLRLWSIPDKAVAYSVQTADLITAVAFSPDGTVAIAGMLSGICNFYETEGLKLQSQLHVRSSRGKNAKGSKITGIQTAELAGSNAGDKVKVLITSTDARVRIYNLRDKTLDVKFKGHQHAVGQLCASFSDDGSYVICPSEDRKTFIWSLGRPPPGAAGAEDGADGGHDCPQAGGGGGVDNLKGDKGPCEFFSAHAAVVTTAIFTPTRTRQLLGNGGDPVYDLCNPPPVTLVSMVEAEEAAAAATAPRSPLPSITSHEAAMHNRSQTALSDAGQTTGSMSRTSKAEQSPAYLARSTHYDGNIIVTSDDTGIIKVFRQDCAYRRRADGFDTVSVLSRRTNSLVGRSASILTRTSASSGGPLSRHGSLSTSMPPGSGFAASSDHILSWRRGVETNDNRAGSAGSLPGSPPLGERAARSERSISPSKSNSRSPNANLASERRRQLYINSSPLAPKNGKKDGLLEPSTFSGARVSGRTPAALLGDKHHDRLDQNPDEADEDRSPSEPPTPAFSFVIGDDGNNTDRAAPMAKHEYQSDETANAASEEAHTPVAEAGPLTKETKEQAEGGTGLLAATGLWSIKWPRMPNLRISIGNLPGIGGGSSGKDGGSPSPGGHGRASSDINLKGDAADGDVKHKDQEKEINGPSDKKSRPSLSDAPGGRPGILKGGRLRRKSSPAVTPSLNSVEFAAADAVDDAAGNGESEQARKTGGAAAVSTGEGAAGGEGLPPQHQRRHSLLPAIPGGARLSMVSRLSSDMASAGSDDDTACRRCGNREFKAKRVGVARQQRFVCAKCGSPASTPAPAQDSAASASSAARRR</sequence>
<dbReference type="eggNOG" id="KOG0283">
    <property type="taxonomic scope" value="Eukaryota"/>
</dbReference>
<dbReference type="PANTHER" id="PTHR14221:SF0">
    <property type="entry name" value="WD REPEAT-CONTAINING PROTEIN 44"/>
    <property type="match status" value="1"/>
</dbReference>
<feature type="compositionally biased region" description="Polar residues" evidence="4">
    <location>
        <begin position="802"/>
        <end position="822"/>
    </location>
</feature>
<feature type="compositionally biased region" description="Basic and acidic residues" evidence="4">
    <location>
        <begin position="1074"/>
        <end position="1097"/>
    </location>
</feature>
<feature type="compositionally biased region" description="Polar residues" evidence="4">
    <location>
        <begin position="60"/>
        <end position="73"/>
    </location>
</feature>
<dbReference type="Pfam" id="PF00400">
    <property type="entry name" value="WD40"/>
    <property type="match status" value="4"/>
</dbReference>
<keyword evidence="2" id="KW-0677">Repeat</keyword>
<dbReference type="AlphaFoldDB" id="A0A0C4EAT0"/>
<feature type="compositionally biased region" description="Polar residues" evidence="4">
    <location>
        <begin position="28"/>
        <end position="45"/>
    </location>
</feature>
<feature type="compositionally biased region" description="Low complexity" evidence="4">
    <location>
        <begin position="1135"/>
        <end position="1144"/>
    </location>
</feature>
<dbReference type="STRING" id="644358.A0A0C4EAT0"/>
<feature type="compositionally biased region" description="Polar residues" evidence="4">
    <location>
        <begin position="115"/>
        <end position="125"/>
    </location>
</feature>
<keyword evidence="1 3" id="KW-0853">WD repeat</keyword>
<dbReference type="Gene3D" id="2.130.10.10">
    <property type="entry name" value="YVTN repeat-like/Quinoprotein amine dehydrogenase"/>
    <property type="match status" value="1"/>
</dbReference>
<dbReference type="PANTHER" id="PTHR14221">
    <property type="entry name" value="WD REPEAT DOMAIN 44"/>
    <property type="match status" value="1"/>
</dbReference>
<evidence type="ECO:0000256" key="1">
    <source>
        <dbReference type="ARBA" id="ARBA00022574"/>
    </source>
</evidence>
<reference evidence="7" key="2">
    <citation type="submission" date="2010-05" db="EMBL/GenBank/DDBJ databases">
        <title>The genome sequence of Magnaporthe poae strain ATCC 64411.</title>
        <authorList>
            <person name="Ma L.-J."/>
            <person name="Dead R."/>
            <person name="Young S."/>
            <person name="Zeng Q."/>
            <person name="Koehrsen M."/>
            <person name="Alvarado L."/>
            <person name="Berlin A."/>
            <person name="Chapman S.B."/>
            <person name="Chen Z."/>
            <person name="Freedman E."/>
            <person name="Gellesch M."/>
            <person name="Goldberg J."/>
            <person name="Griggs A."/>
            <person name="Gujja S."/>
            <person name="Heilman E.R."/>
            <person name="Heiman D."/>
            <person name="Hepburn T."/>
            <person name="Howarth C."/>
            <person name="Jen D."/>
            <person name="Larson L."/>
            <person name="Mehta T."/>
            <person name="Neiman D."/>
            <person name="Pearson M."/>
            <person name="Roberts A."/>
            <person name="Saif S."/>
            <person name="Shea T."/>
            <person name="Shenoy N."/>
            <person name="Sisk P."/>
            <person name="Stolte C."/>
            <person name="Sykes S."/>
            <person name="Walk T."/>
            <person name="White J."/>
            <person name="Yandava C."/>
            <person name="Haas B."/>
            <person name="Nusbaum C."/>
            <person name="Birren B."/>
        </authorList>
    </citation>
    <scope>NUCLEOTIDE SEQUENCE [LARGE SCALE GENOMIC DNA]</scope>
    <source>
        <strain evidence="7">ATCC 64411 / 73-15</strain>
    </source>
</reference>
<dbReference type="OrthoDB" id="1932312at2759"/>
<evidence type="ECO:0000313" key="5">
    <source>
        <dbReference type="EMBL" id="KLU91237.1"/>
    </source>
</evidence>
<feature type="repeat" description="WD" evidence="3">
    <location>
        <begin position="425"/>
        <end position="467"/>
    </location>
</feature>
<reference evidence="5" key="1">
    <citation type="submission" date="2010-05" db="EMBL/GenBank/DDBJ databases">
        <title>The Genome Sequence of Magnaporthe poae strain ATCC 64411.</title>
        <authorList>
            <consortium name="The Broad Institute Genome Sequencing Platform"/>
            <consortium name="Broad Institute Genome Sequencing Center for Infectious Disease"/>
            <person name="Ma L.-J."/>
            <person name="Dead R."/>
            <person name="Young S."/>
            <person name="Zeng Q."/>
            <person name="Koehrsen M."/>
            <person name="Alvarado L."/>
            <person name="Berlin A."/>
            <person name="Chapman S.B."/>
            <person name="Chen Z."/>
            <person name="Freedman E."/>
            <person name="Gellesch M."/>
            <person name="Goldberg J."/>
            <person name="Griggs A."/>
            <person name="Gujja S."/>
            <person name="Heilman E.R."/>
            <person name="Heiman D."/>
            <person name="Hepburn T."/>
            <person name="Howarth C."/>
            <person name="Jen D."/>
            <person name="Larson L."/>
            <person name="Mehta T."/>
            <person name="Neiman D."/>
            <person name="Pearson M."/>
            <person name="Roberts A."/>
            <person name="Saif S."/>
            <person name="Shea T."/>
            <person name="Shenoy N."/>
            <person name="Sisk P."/>
            <person name="Stolte C."/>
            <person name="Sykes S."/>
            <person name="Walk T."/>
            <person name="White J."/>
            <person name="Yandava C."/>
            <person name="Haas B."/>
            <person name="Nusbaum C."/>
            <person name="Birren B."/>
        </authorList>
    </citation>
    <scope>NUCLEOTIDE SEQUENCE</scope>
    <source>
        <strain evidence="5">ATCC 64411</strain>
    </source>
</reference>
<feature type="compositionally biased region" description="Polar residues" evidence="4">
    <location>
        <begin position="714"/>
        <end position="737"/>
    </location>
</feature>
<feature type="region of interest" description="Disordered" evidence="4">
    <location>
        <begin position="711"/>
        <end position="739"/>
    </location>
</feature>
<feature type="region of interest" description="Disordered" evidence="4">
    <location>
        <begin position="352"/>
        <end position="372"/>
    </location>
</feature>
<dbReference type="InterPro" id="IPR001680">
    <property type="entry name" value="WD40_rpt"/>
</dbReference>
<feature type="compositionally biased region" description="Basic and acidic residues" evidence="4">
    <location>
        <begin position="931"/>
        <end position="940"/>
    </location>
</feature>
<feature type="compositionally biased region" description="Gly residues" evidence="4">
    <location>
        <begin position="1046"/>
        <end position="1063"/>
    </location>
</feature>
<feature type="repeat" description="WD" evidence="3">
    <location>
        <begin position="385"/>
        <end position="425"/>
    </location>
</feature>
<feature type="compositionally biased region" description="Basic and acidic residues" evidence="4">
    <location>
        <begin position="220"/>
        <end position="232"/>
    </location>
</feature>
<feature type="compositionally biased region" description="Low complexity" evidence="4">
    <location>
        <begin position="1155"/>
        <end position="1165"/>
    </location>
</feature>
<organism evidence="6 7">
    <name type="scientific">Magnaporthiopsis poae (strain ATCC 64411 / 73-15)</name>
    <name type="common">Kentucky bluegrass fungus</name>
    <name type="synonym">Magnaporthe poae</name>
    <dbReference type="NCBI Taxonomy" id="644358"/>
    <lineage>
        <taxon>Eukaryota</taxon>
        <taxon>Fungi</taxon>
        <taxon>Dikarya</taxon>
        <taxon>Ascomycota</taxon>
        <taxon>Pezizomycotina</taxon>
        <taxon>Sordariomycetes</taxon>
        <taxon>Sordariomycetidae</taxon>
        <taxon>Magnaporthales</taxon>
        <taxon>Magnaporthaceae</taxon>
        <taxon>Magnaporthiopsis</taxon>
    </lineage>
</organism>
<reference evidence="5" key="3">
    <citation type="submission" date="2011-03" db="EMBL/GenBank/DDBJ databases">
        <title>Annotation of Magnaporthe poae ATCC 64411.</title>
        <authorList>
            <person name="Ma L.-J."/>
            <person name="Dead R."/>
            <person name="Young S.K."/>
            <person name="Zeng Q."/>
            <person name="Gargeya S."/>
            <person name="Fitzgerald M."/>
            <person name="Haas B."/>
            <person name="Abouelleil A."/>
            <person name="Alvarado L."/>
            <person name="Arachchi H.M."/>
            <person name="Berlin A."/>
            <person name="Brown A."/>
            <person name="Chapman S.B."/>
            <person name="Chen Z."/>
            <person name="Dunbar C."/>
            <person name="Freedman E."/>
            <person name="Gearin G."/>
            <person name="Gellesch M."/>
            <person name="Goldberg J."/>
            <person name="Griggs A."/>
            <person name="Gujja S."/>
            <person name="Heiman D."/>
            <person name="Howarth C."/>
            <person name="Larson L."/>
            <person name="Lui A."/>
            <person name="MacDonald P.J.P."/>
            <person name="Mehta T."/>
            <person name="Montmayeur A."/>
            <person name="Murphy C."/>
            <person name="Neiman D."/>
            <person name="Pearson M."/>
            <person name="Priest M."/>
            <person name="Roberts A."/>
            <person name="Saif S."/>
            <person name="Shea T."/>
            <person name="Shenoy N."/>
            <person name="Sisk P."/>
            <person name="Stolte C."/>
            <person name="Sykes S."/>
            <person name="Yandava C."/>
            <person name="Wortman J."/>
            <person name="Nusbaum C."/>
            <person name="Birren B."/>
        </authorList>
    </citation>
    <scope>NUCLEOTIDE SEQUENCE</scope>
    <source>
        <strain evidence="5">ATCC 64411</strain>
    </source>
</reference>
<dbReference type="PROSITE" id="PS50294">
    <property type="entry name" value="WD_REPEATS_REGION"/>
    <property type="match status" value="1"/>
</dbReference>
<reference evidence="6" key="4">
    <citation type="journal article" date="2015" name="G3 (Bethesda)">
        <title>Genome sequences of three phytopathogenic species of the Magnaporthaceae family of fungi.</title>
        <authorList>
            <person name="Okagaki L.H."/>
            <person name="Nunes C.C."/>
            <person name="Sailsbery J."/>
            <person name="Clay B."/>
            <person name="Brown D."/>
            <person name="John T."/>
            <person name="Oh Y."/>
            <person name="Young N."/>
            <person name="Fitzgerald M."/>
            <person name="Haas B.J."/>
            <person name="Zeng Q."/>
            <person name="Young S."/>
            <person name="Adiconis X."/>
            <person name="Fan L."/>
            <person name="Levin J.Z."/>
            <person name="Mitchell T.K."/>
            <person name="Okubara P.A."/>
            <person name="Farman M.L."/>
            <person name="Kohn L.M."/>
            <person name="Birren B."/>
            <person name="Ma L.-J."/>
            <person name="Dean R.A."/>
        </authorList>
    </citation>
    <scope>NUCLEOTIDE SEQUENCE</scope>
    <source>
        <strain evidence="6">ATCC 64411 / 73-15</strain>
    </source>
</reference>
<dbReference type="InterPro" id="IPR015943">
    <property type="entry name" value="WD40/YVTN_repeat-like_dom_sf"/>
</dbReference>
<evidence type="ECO:0000256" key="3">
    <source>
        <dbReference type="PROSITE-ProRule" id="PRU00221"/>
    </source>
</evidence>
<gene>
    <name evidence="5" type="ORF">MAPG_09759</name>
</gene>
<dbReference type="InterPro" id="IPR036322">
    <property type="entry name" value="WD40_repeat_dom_sf"/>
</dbReference>
<evidence type="ECO:0000256" key="2">
    <source>
        <dbReference type="ARBA" id="ARBA00022737"/>
    </source>
</evidence>
<feature type="region of interest" description="Disordered" evidence="4">
    <location>
        <begin position="1046"/>
        <end position="1182"/>
    </location>
</feature>
<feature type="compositionally biased region" description="Polar residues" evidence="4">
    <location>
        <begin position="148"/>
        <end position="165"/>
    </location>
</feature>
<feature type="compositionally biased region" description="Low complexity" evidence="4">
    <location>
        <begin position="870"/>
        <end position="880"/>
    </location>
</feature>
<evidence type="ECO:0000256" key="4">
    <source>
        <dbReference type="SAM" id="MobiDB-lite"/>
    </source>
</evidence>
<dbReference type="VEuPathDB" id="FungiDB:MAPG_09759"/>
<keyword evidence="7" id="KW-1185">Reference proteome</keyword>
<feature type="compositionally biased region" description="Low complexity" evidence="4">
    <location>
        <begin position="1242"/>
        <end position="1264"/>
    </location>
</feature>
<dbReference type="Proteomes" id="UP000011715">
    <property type="component" value="Unassembled WGS sequence"/>
</dbReference>
<dbReference type="EMBL" id="GL876976">
    <property type="protein sequence ID" value="KLU91237.1"/>
    <property type="molecule type" value="Genomic_DNA"/>
</dbReference>
<evidence type="ECO:0000313" key="6">
    <source>
        <dbReference type="EnsemblFungi" id="MAPG_09759T0"/>
    </source>
</evidence>
<feature type="region of interest" description="Disordered" evidence="4">
    <location>
        <begin position="843"/>
        <end position="1012"/>
    </location>
</feature>
<feature type="region of interest" description="Disordered" evidence="4">
    <location>
        <begin position="802"/>
        <end position="829"/>
    </location>
</feature>
<dbReference type="InterPro" id="IPR040324">
    <property type="entry name" value="WDR44/Dgr2"/>
</dbReference>
<dbReference type="SMART" id="SM00320">
    <property type="entry name" value="WD40"/>
    <property type="match status" value="6"/>
</dbReference>
<dbReference type="EMBL" id="ADBL01002495">
    <property type="status" value="NOT_ANNOTATED_CDS"/>
    <property type="molecule type" value="Genomic_DNA"/>
</dbReference>
<feature type="region of interest" description="Disordered" evidence="4">
    <location>
        <begin position="1"/>
        <end position="236"/>
    </location>
</feature>
<feature type="repeat" description="WD" evidence="3">
    <location>
        <begin position="313"/>
        <end position="354"/>
    </location>
</feature>
<accession>A0A0C4EAT0</accession>
<feature type="region of interest" description="Disordered" evidence="4">
    <location>
        <begin position="603"/>
        <end position="630"/>
    </location>
</feature>
<dbReference type="SUPFAM" id="SSF50978">
    <property type="entry name" value="WD40 repeat-like"/>
    <property type="match status" value="1"/>
</dbReference>
<reference evidence="6" key="5">
    <citation type="submission" date="2015-06" db="UniProtKB">
        <authorList>
            <consortium name="EnsemblFungi"/>
        </authorList>
    </citation>
    <scope>IDENTIFICATION</scope>
    <source>
        <strain evidence="6">ATCC 64411</strain>
    </source>
</reference>
<dbReference type="PROSITE" id="PS50082">
    <property type="entry name" value="WD_REPEATS_2"/>
    <property type="match status" value="3"/>
</dbReference>
<protein>
    <submittedName>
        <fullName evidence="5">WD repeat-containing protein 44</fullName>
    </submittedName>
</protein>
<dbReference type="EnsemblFungi" id="MAPG_09759T0">
    <property type="protein sequence ID" value="MAPG_09759T0"/>
    <property type="gene ID" value="MAPG_09759"/>
</dbReference>